<proteinExistence type="predicted"/>
<evidence type="ECO:0000256" key="6">
    <source>
        <dbReference type="SAM" id="SignalP"/>
    </source>
</evidence>
<dbReference type="SUPFAM" id="SSF53850">
    <property type="entry name" value="Periplasmic binding protein-like II"/>
    <property type="match status" value="1"/>
</dbReference>
<name>A0A3A9YZP8_9ACTN</name>
<dbReference type="RefSeq" id="WP_120679525.1">
    <property type="nucleotide sequence ID" value="NZ_RBAL01000007.1"/>
</dbReference>
<keyword evidence="8" id="KW-1185">Reference proteome</keyword>
<protein>
    <submittedName>
        <fullName evidence="7">Sugar ABC transporter substrate-binding protein</fullName>
    </submittedName>
</protein>
<comment type="caution">
    <text evidence="7">The sequence shown here is derived from an EMBL/GenBank/DDBJ whole genome shotgun (WGS) entry which is preliminary data.</text>
</comment>
<dbReference type="Pfam" id="PF01547">
    <property type="entry name" value="SBP_bac_1"/>
    <property type="match status" value="1"/>
</dbReference>
<dbReference type="Proteomes" id="UP000272474">
    <property type="component" value="Unassembled WGS sequence"/>
</dbReference>
<evidence type="ECO:0000256" key="1">
    <source>
        <dbReference type="ARBA" id="ARBA00022475"/>
    </source>
</evidence>
<dbReference type="OrthoDB" id="2515046at2"/>
<dbReference type="AlphaFoldDB" id="A0A3A9YZP8"/>
<dbReference type="PROSITE" id="PS51257">
    <property type="entry name" value="PROKAR_LIPOPROTEIN"/>
    <property type="match status" value="1"/>
</dbReference>
<evidence type="ECO:0000256" key="3">
    <source>
        <dbReference type="ARBA" id="ARBA00023136"/>
    </source>
</evidence>
<gene>
    <name evidence="7" type="ORF">D7294_14325</name>
</gene>
<dbReference type="CDD" id="cd13585">
    <property type="entry name" value="PBP2_TMBP_like"/>
    <property type="match status" value="1"/>
</dbReference>
<evidence type="ECO:0000256" key="5">
    <source>
        <dbReference type="ARBA" id="ARBA00023288"/>
    </source>
</evidence>
<feature type="signal peptide" evidence="6">
    <location>
        <begin position="1"/>
        <end position="19"/>
    </location>
</feature>
<keyword evidence="5" id="KW-0449">Lipoprotein</keyword>
<keyword evidence="1" id="KW-1003">Cell membrane</keyword>
<dbReference type="PANTHER" id="PTHR43649:SF33">
    <property type="entry name" value="POLYGALACTURONAN_RHAMNOGALACTURONAN-BINDING PROTEIN YTCQ"/>
    <property type="match status" value="1"/>
</dbReference>
<accession>A0A3A9YZP8</accession>
<dbReference type="EMBL" id="RBAL01000007">
    <property type="protein sequence ID" value="RKN41662.1"/>
    <property type="molecule type" value="Genomic_DNA"/>
</dbReference>
<dbReference type="PANTHER" id="PTHR43649">
    <property type="entry name" value="ARABINOSE-BINDING PROTEIN-RELATED"/>
    <property type="match status" value="1"/>
</dbReference>
<sequence>MFTRTVAALVGLAASLLLASCGLSDDANGNQPTTITYWSWVSGSREMVDRFNATHDDIRVNFELIPSGTSGGYSKMFNAVRAGRAPDIVTVEYPELPGFVTQNVVQPITRYGVEELAGRYPEWTWRQVALGGEVYALPKDIAPQVLFYRADLFEEYGLEPPATWEEYRAEAERLHEEHPDVSMTTFPTADAGLLAGLAWQAGADWFDTSSGQWRVDTTDEATRRVADYWDSLLADGLVTAGPTFAEQHITDLEAGRSLTLIAAPWTAANLSRFVPDLAGTWGVAPLPAWDLAASGNYGGSTMALPVGSPHPEEAMEFARWVSTSPDAIAAAAPVSTAFPANADLADDWRTAVEEANPYTHGMNLAAVAAAAAPTIPPSWEWGPDMTDGFSRLNDETTLDIGLPGGLATAFRDWQDATVDQLRRRGYDVTG</sequence>
<organism evidence="7 8">
    <name type="scientific">Streptomyces hoynatensis</name>
    <dbReference type="NCBI Taxonomy" id="1141874"/>
    <lineage>
        <taxon>Bacteria</taxon>
        <taxon>Bacillati</taxon>
        <taxon>Actinomycetota</taxon>
        <taxon>Actinomycetes</taxon>
        <taxon>Kitasatosporales</taxon>
        <taxon>Streptomycetaceae</taxon>
        <taxon>Streptomyces</taxon>
    </lineage>
</organism>
<evidence type="ECO:0000313" key="8">
    <source>
        <dbReference type="Proteomes" id="UP000272474"/>
    </source>
</evidence>
<keyword evidence="2 6" id="KW-0732">Signal</keyword>
<reference evidence="7 8" key="1">
    <citation type="journal article" date="2014" name="Int. J. Syst. Evol. Microbiol.">
        <title>Streptomyces hoynatensis sp. nov., isolated from deep marine sediment.</title>
        <authorList>
            <person name="Veyisoglu A."/>
            <person name="Sahin N."/>
        </authorList>
    </citation>
    <scope>NUCLEOTIDE SEQUENCE [LARGE SCALE GENOMIC DNA]</scope>
    <source>
        <strain evidence="7 8">KCTC 29097</strain>
    </source>
</reference>
<keyword evidence="4" id="KW-0564">Palmitate</keyword>
<evidence type="ECO:0000313" key="7">
    <source>
        <dbReference type="EMBL" id="RKN41662.1"/>
    </source>
</evidence>
<keyword evidence="3" id="KW-0472">Membrane</keyword>
<evidence type="ECO:0000256" key="4">
    <source>
        <dbReference type="ARBA" id="ARBA00023139"/>
    </source>
</evidence>
<dbReference type="InterPro" id="IPR006059">
    <property type="entry name" value="SBP"/>
</dbReference>
<dbReference type="InterPro" id="IPR050490">
    <property type="entry name" value="Bact_solute-bd_prot1"/>
</dbReference>
<dbReference type="Gene3D" id="3.40.190.10">
    <property type="entry name" value="Periplasmic binding protein-like II"/>
    <property type="match status" value="1"/>
</dbReference>
<feature type="chain" id="PRO_5039434477" evidence="6">
    <location>
        <begin position="20"/>
        <end position="430"/>
    </location>
</feature>
<evidence type="ECO:0000256" key="2">
    <source>
        <dbReference type="ARBA" id="ARBA00022729"/>
    </source>
</evidence>